<feature type="region of interest" description="Disordered" evidence="1">
    <location>
        <begin position="93"/>
        <end position="141"/>
    </location>
</feature>
<feature type="compositionally biased region" description="Basic and acidic residues" evidence="1">
    <location>
        <begin position="262"/>
        <end position="290"/>
    </location>
</feature>
<feature type="region of interest" description="Disordered" evidence="1">
    <location>
        <begin position="259"/>
        <end position="353"/>
    </location>
</feature>
<feature type="compositionally biased region" description="Low complexity" evidence="1">
    <location>
        <begin position="596"/>
        <end position="608"/>
    </location>
</feature>
<proteinExistence type="predicted"/>
<dbReference type="AlphaFoldDB" id="A0A556QS20"/>
<feature type="compositionally biased region" description="Acidic residues" evidence="1">
    <location>
        <begin position="128"/>
        <end position="141"/>
    </location>
</feature>
<evidence type="ECO:0000313" key="2">
    <source>
        <dbReference type="EMBL" id="TSJ79431.1"/>
    </source>
</evidence>
<dbReference type="OrthoDB" id="9799495at2"/>
<feature type="compositionally biased region" description="Basic and acidic residues" evidence="1">
    <location>
        <begin position="114"/>
        <end position="127"/>
    </location>
</feature>
<sequence>MSLWEYKHITSGPHGFATPALLESYLNQLGKDEWEIISYETLSNNALAFNGVARRTTLRDWTLESAAAAAAKIEAEKLRAEFAAKFAGNATGAAGDAHAEKPSTLVSETAAPEDGFRKLRDTERDADPDAAEEGDDWDNWDNLDDDLPTFFEAIKPHLRKNQRGPGQSVGVTFLAKRWEQSEGDLIGALKECGFVIPEREDDAPVHLEFEGELYWLNLNNRHELFLNTREKPRPVFRVAQAKPLDPSDPTAVLLAGEASAEQAEKAKREADRVAREAEQAARRAEHEARRLAQQAAAQAAREAAQAAAAARAAKLTEDGGQKTEDGPKAEDGEQKTDGGQAEEVVTVSTEELPPEAEEFLAAVRAQMRRNRRGPGYSGSITYLARAFKQSENDLVEMFIAVGLTVPETANDKPVKTAIGEFVYWLNKDSRNAIWINGDEVRAPRTEDGGRNTEDGEQKAEDGAPAVETAAMVEPITQDSAVVESAPEAAPELALTETPAVPAEAVPFSGDSALAGIRLLLNPNKRGTGVSAEVGYLAKTLGQDLQHFLVVISELGLALPATEEHKPTFVEHADEIFWLNKNPKDGSVWINAKTSKAGAKKAAGSAAAKPKAKKAPRAAE</sequence>
<organism evidence="2 3">
    <name type="scientific">Rariglobus hedericola</name>
    <dbReference type="NCBI Taxonomy" id="2597822"/>
    <lineage>
        <taxon>Bacteria</taxon>
        <taxon>Pseudomonadati</taxon>
        <taxon>Verrucomicrobiota</taxon>
        <taxon>Opitutia</taxon>
        <taxon>Opitutales</taxon>
        <taxon>Opitutaceae</taxon>
        <taxon>Rariglobus</taxon>
    </lineage>
</organism>
<evidence type="ECO:0000313" key="3">
    <source>
        <dbReference type="Proteomes" id="UP000315648"/>
    </source>
</evidence>
<comment type="caution">
    <text evidence="2">The sequence shown here is derived from an EMBL/GenBank/DDBJ whole genome shotgun (WGS) entry which is preliminary data.</text>
</comment>
<reference evidence="2 3" key="1">
    <citation type="submission" date="2019-07" db="EMBL/GenBank/DDBJ databases">
        <title>Description of 53C-WASEF.</title>
        <authorList>
            <person name="Pitt A."/>
            <person name="Hahn M.W."/>
        </authorList>
    </citation>
    <scope>NUCLEOTIDE SEQUENCE [LARGE SCALE GENOMIC DNA]</scope>
    <source>
        <strain evidence="2 3">53C-WASEF</strain>
    </source>
</reference>
<protein>
    <recommendedName>
        <fullName evidence="4">DUF4177 domain-containing protein</fullName>
    </recommendedName>
</protein>
<evidence type="ECO:0000256" key="1">
    <source>
        <dbReference type="SAM" id="MobiDB-lite"/>
    </source>
</evidence>
<dbReference type="Proteomes" id="UP000315648">
    <property type="component" value="Unassembled WGS sequence"/>
</dbReference>
<feature type="compositionally biased region" description="Basic and acidic residues" evidence="1">
    <location>
        <begin position="442"/>
        <end position="461"/>
    </location>
</feature>
<accession>A0A556QS20</accession>
<feature type="compositionally biased region" description="Basic and acidic residues" evidence="1">
    <location>
        <begin position="314"/>
        <end position="336"/>
    </location>
</feature>
<keyword evidence="3" id="KW-1185">Reference proteome</keyword>
<feature type="compositionally biased region" description="Low complexity" evidence="1">
    <location>
        <begin position="291"/>
        <end position="313"/>
    </location>
</feature>
<name>A0A556QS20_9BACT</name>
<dbReference type="RefSeq" id="WP_144229972.1">
    <property type="nucleotide sequence ID" value="NZ_CBCRVV010000007.1"/>
</dbReference>
<gene>
    <name evidence="2" type="ORF">FPL22_09125</name>
</gene>
<feature type="region of interest" description="Disordered" evidence="1">
    <location>
        <begin position="596"/>
        <end position="619"/>
    </location>
</feature>
<feature type="region of interest" description="Disordered" evidence="1">
    <location>
        <begin position="442"/>
        <end position="463"/>
    </location>
</feature>
<dbReference type="EMBL" id="VMBG01000001">
    <property type="protein sequence ID" value="TSJ79431.1"/>
    <property type="molecule type" value="Genomic_DNA"/>
</dbReference>
<evidence type="ECO:0008006" key="4">
    <source>
        <dbReference type="Google" id="ProtNLM"/>
    </source>
</evidence>
<feature type="compositionally biased region" description="Basic residues" evidence="1">
    <location>
        <begin position="609"/>
        <end position="619"/>
    </location>
</feature>